<name>A0A0P1GPS4_9RHOB</name>
<dbReference type="OrthoDB" id="7861663at2"/>
<dbReference type="AlphaFoldDB" id="A0A0P1GPS4"/>
<reference evidence="1 2" key="1">
    <citation type="submission" date="2015-09" db="EMBL/GenBank/DDBJ databases">
        <authorList>
            <consortium name="Swine Surveillance"/>
        </authorList>
    </citation>
    <scope>NUCLEOTIDE SEQUENCE [LARGE SCALE GENOMIC DNA]</scope>
    <source>
        <strain evidence="1 2">CECT 7648</strain>
    </source>
</reference>
<dbReference type="RefSeq" id="WP_058246307.1">
    <property type="nucleotide sequence ID" value="NZ_CYSE01000001.1"/>
</dbReference>
<accession>A0A0P1GPS4</accession>
<sequence length="162" mass="17009">MNVTVHASVFHGGGQKGDFGWMLEQPEYDGAFFIFNDNEGEFLAYQSDQGKSGPGCMPGGGNAAIRPWQCATPPRAGGIPTGSYNITDANGNHGYPSLTPEVKGYIDTAVAFIAKRIADTGCTDVYYSSDGNGGLGTHIFSPSPEVTSYIVSKINSLGTVDS</sequence>
<dbReference type="EMBL" id="CYSE01000001">
    <property type="protein sequence ID" value="CUH76133.1"/>
    <property type="molecule type" value="Genomic_DNA"/>
</dbReference>
<dbReference type="Proteomes" id="UP000054935">
    <property type="component" value="Unassembled WGS sequence"/>
</dbReference>
<gene>
    <name evidence="1" type="ORF">TRN7648_00797</name>
</gene>
<protein>
    <submittedName>
        <fullName evidence="1">Uncharacterized protein</fullName>
    </submittedName>
</protein>
<keyword evidence="2" id="KW-1185">Reference proteome</keyword>
<organism evidence="1 2">
    <name type="scientific">Tropicibacter naphthalenivorans</name>
    <dbReference type="NCBI Taxonomy" id="441103"/>
    <lineage>
        <taxon>Bacteria</taxon>
        <taxon>Pseudomonadati</taxon>
        <taxon>Pseudomonadota</taxon>
        <taxon>Alphaproteobacteria</taxon>
        <taxon>Rhodobacterales</taxon>
        <taxon>Roseobacteraceae</taxon>
        <taxon>Tropicibacter</taxon>
    </lineage>
</organism>
<evidence type="ECO:0000313" key="1">
    <source>
        <dbReference type="EMBL" id="CUH76133.1"/>
    </source>
</evidence>
<proteinExistence type="predicted"/>
<evidence type="ECO:0000313" key="2">
    <source>
        <dbReference type="Proteomes" id="UP000054935"/>
    </source>
</evidence>
<dbReference type="STRING" id="441103.TRN7648_00797"/>